<dbReference type="Proteomes" id="UP000236333">
    <property type="component" value="Unassembled WGS sequence"/>
</dbReference>
<dbReference type="EMBL" id="PGGS01000062">
    <property type="protein sequence ID" value="PNH10250.1"/>
    <property type="molecule type" value="Genomic_DNA"/>
</dbReference>
<comment type="caution">
    <text evidence="2">The sequence shown here is derived from an EMBL/GenBank/DDBJ whole genome shotgun (WGS) entry which is preliminary data.</text>
</comment>
<evidence type="ECO:0000256" key="1">
    <source>
        <dbReference type="SAM" id="Phobius"/>
    </source>
</evidence>
<proteinExistence type="predicted"/>
<reference evidence="2 3" key="1">
    <citation type="journal article" date="2017" name="Mol. Biol. Evol.">
        <title>The 4-celled Tetrabaena socialis nuclear genome reveals the essential components for genetic control of cell number at the origin of multicellularity in the volvocine lineage.</title>
        <authorList>
            <person name="Featherston J."/>
            <person name="Arakaki Y."/>
            <person name="Hanschen E.R."/>
            <person name="Ferris P.J."/>
            <person name="Michod R.E."/>
            <person name="Olson B.J.S.C."/>
            <person name="Nozaki H."/>
            <person name="Durand P.M."/>
        </authorList>
    </citation>
    <scope>NUCLEOTIDE SEQUENCE [LARGE SCALE GENOMIC DNA]</scope>
    <source>
        <strain evidence="2 3">NIES-571</strain>
    </source>
</reference>
<sequence>MFEYVFAKGEGNKGVSYKATWKPDWRLPPGVSGTRVAAQVAFLCGIAAIPVLWVSSNAESKTKQPDIYMLKKQQAREERMRWIESDDMPRH</sequence>
<keyword evidence="1" id="KW-0812">Transmembrane</keyword>
<dbReference type="OrthoDB" id="521524at2759"/>
<protein>
    <submittedName>
        <fullName evidence="2">Uncharacterized protein</fullName>
    </submittedName>
</protein>
<feature type="transmembrane region" description="Helical" evidence="1">
    <location>
        <begin position="36"/>
        <end position="54"/>
    </location>
</feature>
<evidence type="ECO:0000313" key="3">
    <source>
        <dbReference type="Proteomes" id="UP000236333"/>
    </source>
</evidence>
<accession>A0A2J8ACK4</accession>
<gene>
    <name evidence="2" type="ORF">TSOC_003057</name>
</gene>
<dbReference type="AlphaFoldDB" id="A0A2J8ACK4"/>
<evidence type="ECO:0000313" key="2">
    <source>
        <dbReference type="EMBL" id="PNH10250.1"/>
    </source>
</evidence>
<keyword evidence="3" id="KW-1185">Reference proteome</keyword>
<keyword evidence="1" id="KW-1133">Transmembrane helix</keyword>
<keyword evidence="1" id="KW-0472">Membrane</keyword>
<organism evidence="2 3">
    <name type="scientific">Tetrabaena socialis</name>
    <dbReference type="NCBI Taxonomy" id="47790"/>
    <lineage>
        <taxon>Eukaryota</taxon>
        <taxon>Viridiplantae</taxon>
        <taxon>Chlorophyta</taxon>
        <taxon>core chlorophytes</taxon>
        <taxon>Chlorophyceae</taxon>
        <taxon>CS clade</taxon>
        <taxon>Chlamydomonadales</taxon>
        <taxon>Tetrabaenaceae</taxon>
        <taxon>Tetrabaena</taxon>
    </lineage>
</organism>
<name>A0A2J8ACK4_9CHLO</name>